<dbReference type="Proteomes" id="UP000032749">
    <property type="component" value="Chromosome"/>
</dbReference>
<keyword evidence="3" id="KW-0235">DNA replication</keyword>
<proteinExistence type="inferred from homology"/>
<evidence type="ECO:0000256" key="3">
    <source>
        <dbReference type="ARBA" id="ARBA00022705"/>
    </source>
</evidence>
<name>R4YKP8_OLEAN</name>
<dbReference type="Pfam" id="PF05840">
    <property type="entry name" value="Phage_GPA"/>
    <property type="match status" value="1"/>
</dbReference>
<comment type="function">
    <text evidence="1">Possible endonuclease which induces a single-strand cut and initiates DNA replication.</text>
</comment>
<keyword evidence="5" id="KW-0255">Endonuclease</keyword>
<keyword evidence="6" id="KW-0378">Hydrolase</keyword>
<keyword evidence="9" id="KW-1185">Reference proteome</keyword>
<dbReference type="AlphaFoldDB" id="R4YKP8"/>
<dbReference type="KEGG" id="oai:OLEAN_C08560"/>
<evidence type="ECO:0000313" key="9">
    <source>
        <dbReference type="Proteomes" id="UP000032749"/>
    </source>
</evidence>
<evidence type="ECO:0000259" key="7">
    <source>
        <dbReference type="Pfam" id="PF05840"/>
    </source>
</evidence>
<sequence length="665" mass="76131">MAVIENLAEYALVSAPKAKYPDFWLGEAKKLANRCNKYYSTALVNEWQRVAKNKSLKDANIRLKKLQESFKFGDFVITDTQDEAVSDYANTLSIKCITILANYMQFGDEEKAVQHIQNVCDRHELSEDLETVVKRGEFRGFALRLQDAKWWRGKIKRFSARRIEKISRELGFINKARSMYCSEVGKREHKRSKQLGFEHMENVVLENNVGDQYTLADLAELSNSNPAIRRAELMVRIAGFEQYAKERQFNAWFFTITCPSKYHSHHLSGHRNKKFQGSGQKEAQDYLCKLWAKFRSKAKRITKDKDEEWEFFGFRVAEPHHDATPHWHLLLFINPRHESEVRSFLRKYAMEEDGNERGAYKARFDETKIKQGLNEATGKEYSAAGYIAKYVAKNIDGEHVDVDTYGEDARASAQSIVGWSSRNGLRQFQQVGGPKVSQWRELRRLANISEEDEAEMSPLLKSAIDKLESFEHAADAWCWYCRFSDQHGLSLYKIAKTVDDIIESVDTETGEVFPLTLQKPSVNYYGEFIDQIKGIDLSLNFLPEGFPYPVEDNQSNHIRQKTRFYDWTIINATKAEAAEVRATNVAKKLAMNEAKLGEAVAVADDLLTALVVAAPESFDLDLESLDFKALCAPWTGVNNCTGSVEGFGQKPEAQQQQTLFDLNRP</sequence>
<dbReference type="STRING" id="698738.OLEAN_C08560"/>
<evidence type="ECO:0000256" key="4">
    <source>
        <dbReference type="ARBA" id="ARBA00022722"/>
    </source>
</evidence>
<evidence type="ECO:0000256" key="1">
    <source>
        <dbReference type="ARBA" id="ARBA00003293"/>
    </source>
</evidence>
<feature type="domain" description="Replication gene A protein-like" evidence="7">
    <location>
        <begin position="137"/>
        <end position="397"/>
    </location>
</feature>
<accession>R4YKP8</accession>
<dbReference type="OrthoDB" id="5568266at2"/>
<organism evidence="8 9">
    <name type="scientific">Oleispira antarctica RB-8</name>
    <dbReference type="NCBI Taxonomy" id="698738"/>
    <lineage>
        <taxon>Bacteria</taxon>
        <taxon>Pseudomonadati</taxon>
        <taxon>Pseudomonadota</taxon>
        <taxon>Gammaproteobacteria</taxon>
        <taxon>Oceanospirillales</taxon>
        <taxon>Oceanospirillaceae</taxon>
        <taxon>Oleispira</taxon>
    </lineage>
</organism>
<gene>
    <name evidence="8" type="ORF">OLEAN_C08560</name>
</gene>
<comment type="similarity">
    <text evidence="2">Belongs to the phage GPA family.</text>
</comment>
<dbReference type="GO" id="GO:0004519">
    <property type="term" value="F:endonuclease activity"/>
    <property type="evidence" value="ECO:0007669"/>
    <property type="project" value="UniProtKB-KW"/>
</dbReference>
<evidence type="ECO:0000313" key="8">
    <source>
        <dbReference type="EMBL" id="CCK75032.1"/>
    </source>
</evidence>
<dbReference type="InterPro" id="IPR008766">
    <property type="entry name" value="Replication_gene_A-like"/>
</dbReference>
<protein>
    <submittedName>
        <fullName evidence="8">Bacteriophage replication gene A family protein</fullName>
    </submittedName>
</protein>
<dbReference type="GO" id="GO:0006260">
    <property type="term" value="P:DNA replication"/>
    <property type="evidence" value="ECO:0007669"/>
    <property type="project" value="UniProtKB-KW"/>
</dbReference>
<keyword evidence="4" id="KW-0540">Nuclease</keyword>
<dbReference type="HOGENOM" id="CLU_013772_4_1_6"/>
<evidence type="ECO:0000256" key="6">
    <source>
        <dbReference type="ARBA" id="ARBA00022801"/>
    </source>
</evidence>
<dbReference type="PATRIC" id="fig|698738.3.peg.894"/>
<dbReference type="EMBL" id="FO203512">
    <property type="protein sequence ID" value="CCK75032.1"/>
    <property type="molecule type" value="Genomic_DNA"/>
</dbReference>
<evidence type="ECO:0000256" key="5">
    <source>
        <dbReference type="ARBA" id="ARBA00022759"/>
    </source>
</evidence>
<evidence type="ECO:0000256" key="2">
    <source>
        <dbReference type="ARBA" id="ARBA00009260"/>
    </source>
</evidence>
<dbReference type="GO" id="GO:0016787">
    <property type="term" value="F:hydrolase activity"/>
    <property type="evidence" value="ECO:0007669"/>
    <property type="project" value="UniProtKB-KW"/>
</dbReference>
<reference evidence="8 9" key="1">
    <citation type="journal article" date="2013" name="Nat. Commun.">
        <title>Genome sequence and functional genomic analysis of the oil-degrading bacterium Oleispira antarctica.</title>
        <authorList>
            <person name="Kube M."/>
            <person name="Chernikova T.N."/>
            <person name="Al-Ramahi Y."/>
            <person name="Beloqui A."/>
            <person name="Lopez-Cortez N."/>
            <person name="Guazzaroni M.E."/>
            <person name="Heipieper H.J."/>
            <person name="Klages S."/>
            <person name="Kotsyurbenko O.R."/>
            <person name="Langer I."/>
            <person name="Nechitaylo T.Y."/>
            <person name="Lunsdorf H."/>
            <person name="Fernandez M."/>
            <person name="Juarez S."/>
            <person name="Ciordia S."/>
            <person name="Singer A."/>
            <person name="Kagan O."/>
            <person name="Egorova O."/>
            <person name="Petit P.A."/>
            <person name="Stogios P."/>
            <person name="Kim Y."/>
            <person name="Tchigvintsev A."/>
            <person name="Flick R."/>
            <person name="Denaro R."/>
            <person name="Genovese M."/>
            <person name="Albar J.P."/>
            <person name="Reva O.N."/>
            <person name="Martinez-Gomariz M."/>
            <person name="Tran H."/>
            <person name="Ferrer M."/>
            <person name="Savchenko A."/>
            <person name="Yakunin A.F."/>
            <person name="Yakimov M.M."/>
            <person name="Golyshina O.V."/>
            <person name="Reinhardt R."/>
            <person name="Golyshin P.N."/>
        </authorList>
    </citation>
    <scope>NUCLEOTIDE SEQUENCE [LARGE SCALE GENOMIC DNA]</scope>
</reference>